<comment type="caution">
    <text evidence="1">The sequence shown here is derived from an EMBL/GenBank/DDBJ whole genome shotgun (WGS) entry which is preliminary data.</text>
</comment>
<protein>
    <submittedName>
        <fullName evidence="1">Uncharacterized protein</fullName>
    </submittedName>
</protein>
<sequence length="315" mass="34927">MWIAMPRTLSLEHTQPSSRTKRSELIQQHLDTFDTFLAAGLPMVNASKELRTESYLFSGLHGESQDPDDHMIYIRKSLADHVWDSTTIEVLFVAAVLHEVAHIYRCYVFHKRTLADTTVRAPVGESGEVVEREIFGGLLSPVAKRGFRNSGGLDWSKLLRMDVEINGEDFYSLDDEWIAKFLTSLRTPSSPLVPLHKAEDLPRNHVRYRLTNSTDALNDGDTSDDGDASNDAESDSHLEMDGGGSHGGGSDSGSDDDSYRVEFRLCSVHSPSNLQDSPSDLQDSPSDLQDSPSYLQDSPSAPPRLPARGRAGRQR</sequence>
<dbReference type="Proteomes" id="UP000814033">
    <property type="component" value="Unassembled WGS sequence"/>
</dbReference>
<name>A0ACB8RNL7_9AGAM</name>
<reference evidence="1" key="1">
    <citation type="submission" date="2021-02" db="EMBL/GenBank/DDBJ databases">
        <authorList>
            <consortium name="DOE Joint Genome Institute"/>
            <person name="Ahrendt S."/>
            <person name="Looney B.P."/>
            <person name="Miyauchi S."/>
            <person name="Morin E."/>
            <person name="Drula E."/>
            <person name="Courty P.E."/>
            <person name="Chicoki N."/>
            <person name="Fauchery L."/>
            <person name="Kohler A."/>
            <person name="Kuo A."/>
            <person name="Labutti K."/>
            <person name="Pangilinan J."/>
            <person name="Lipzen A."/>
            <person name="Riley R."/>
            <person name="Andreopoulos W."/>
            <person name="He G."/>
            <person name="Johnson J."/>
            <person name="Barry K.W."/>
            <person name="Grigoriev I.V."/>
            <person name="Nagy L."/>
            <person name="Hibbett D."/>
            <person name="Henrissat B."/>
            <person name="Matheny P.B."/>
            <person name="Labbe J."/>
            <person name="Martin F."/>
        </authorList>
    </citation>
    <scope>NUCLEOTIDE SEQUENCE</scope>
    <source>
        <strain evidence="1">FP105234-sp</strain>
    </source>
</reference>
<proteinExistence type="predicted"/>
<organism evidence="1 2">
    <name type="scientific">Auriscalpium vulgare</name>
    <dbReference type="NCBI Taxonomy" id="40419"/>
    <lineage>
        <taxon>Eukaryota</taxon>
        <taxon>Fungi</taxon>
        <taxon>Dikarya</taxon>
        <taxon>Basidiomycota</taxon>
        <taxon>Agaricomycotina</taxon>
        <taxon>Agaricomycetes</taxon>
        <taxon>Russulales</taxon>
        <taxon>Auriscalpiaceae</taxon>
        <taxon>Auriscalpium</taxon>
    </lineage>
</organism>
<evidence type="ECO:0000313" key="1">
    <source>
        <dbReference type="EMBL" id="KAI0045708.1"/>
    </source>
</evidence>
<evidence type="ECO:0000313" key="2">
    <source>
        <dbReference type="Proteomes" id="UP000814033"/>
    </source>
</evidence>
<reference evidence="1" key="2">
    <citation type="journal article" date="2022" name="New Phytol.">
        <title>Evolutionary transition to the ectomycorrhizal habit in the genomes of a hyperdiverse lineage of mushroom-forming fungi.</title>
        <authorList>
            <person name="Looney B."/>
            <person name="Miyauchi S."/>
            <person name="Morin E."/>
            <person name="Drula E."/>
            <person name="Courty P.E."/>
            <person name="Kohler A."/>
            <person name="Kuo A."/>
            <person name="LaButti K."/>
            <person name="Pangilinan J."/>
            <person name="Lipzen A."/>
            <person name="Riley R."/>
            <person name="Andreopoulos W."/>
            <person name="He G."/>
            <person name="Johnson J."/>
            <person name="Nolan M."/>
            <person name="Tritt A."/>
            <person name="Barry K.W."/>
            <person name="Grigoriev I.V."/>
            <person name="Nagy L.G."/>
            <person name="Hibbett D."/>
            <person name="Henrissat B."/>
            <person name="Matheny P.B."/>
            <person name="Labbe J."/>
            <person name="Martin F.M."/>
        </authorList>
    </citation>
    <scope>NUCLEOTIDE SEQUENCE</scope>
    <source>
        <strain evidence="1">FP105234-sp</strain>
    </source>
</reference>
<gene>
    <name evidence="1" type="ORF">FA95DRAFT_95876</name>
</gene>
<keyword evidence="2" id="KW-1185">Reference proteome</keyword>
<dbReference type="EMBL" id="MU275944">
    <property type="protein sequence ID" value="KAI0045708.1"/>
    <property type="molecule type" value="Genomic_DNA"/>
</dbReference>
<accession>A0ACB8RNL7</accession>